<dbReference type="Gene3D" id="3.30.2310.20">
    <property type="entry name" value="RelE-like"/>
    <property type="match status" value="1"/>
</dbReference>
<dbReference type="Pfam" id="PF05016">
    <property type="entry name" value="ParE_toxin"/>
    <property type="match status" value="1"/>
</dbReference>
<keyword evidence="1" id="KW-1277">Toxin-antitoxin system</keyword>
<organism evidence="2 3">
    <name type="scientific">Methylosinus sporium</name>
    <dbReference type="NCBI Taxonomy" id="428"/>
    <lineage>
        <taxon>Bacteria</taxon>
        <taxon>Pseudomonadati</taxon>
        <taxon>Pseudomonadota</taxon>
        <taxon>Alphaproteobacteria</taxon>
        <taxon>Hyphomicrobiales</taxon>
        <taxon>Methylocystaceae</taxon>
        <taxon>Methylosinus</taxon>
    </lineage>
</organism>
<reference evidence="2 3" key="1">
    <citation type="submission" date="2019-07" db="EMBL/GenBank/DDBJ databases">
        <title>Ln-dependent methylotrophs.</title>
        <authorList>
            <person name="Tani A."/>
        </authorList>
    </citation>
    <scope>NUCLEOTIDE SEQUENCE [LARGE SCALE GENOMIC DNA]</scope>
    <source>
        <strain evidence="2 3">SM89A</strain>
    </source>
</reference>
<evidence type="ECO:0000256" key="1">
    <source>
        <dbReference type="ARBA" id="ARBA00022649"/>
    </source>
</evidence>
<dbReference type="InterPro" id="IPR035093">
    <property type="entry name" value="RelE/ParE_toxin_dom_sf"/>
</dbReference>
<evidence type="ECO:0000313" key="3">
    <source>
        <dbReference type="Proteomes" id="UP000316781"/>
    </source>
</evidence>
<evidence type="ECO:0000313" key="2">
    <source>
        <dbReference type="EMBL" id="TRL37865.1"/>
    </source>
</evidence>
<dbReference type="EMBL" id="VJMF01000007">
    <property type="protein sequence ID" value="TRL37865.1"/>
    <property type="molecule type" value="Genomic_DNA"/>
</dbReference>
<accession>A0A549T7M5</accession>
<dbReference type="RefSeq" id="WP_142861554.1">
    <property type="nucleotide sequence ID" value="NZ_VJMF01000007.1"/>
</dbReference>
<gene>
    <name evidence="2" type="ORF">FM996_01610</name>
</gene>
<proteinExistence type="predicted"/>
<name>A0A549T7M5_METSR</name>
<dbReference type="AlphaFoldDB" id="A0A549T7M5"/>
<sequence length="92" mass="10381">MRLRFTARAAQQIDAALAFVAERSPRGARNIRIRLQTVVALLQERPLAGRRTSVPSVRRISVSPYPYLVDYRANGVEIVILRFRHAARSPIG</sequence>
<protein>
    <submittedName>
        <fullName evidence="2">Type II toxin-antitoxin system RelE/ParE family toxin</fullName>
    </submittedName>
</protein>
<comment type="caution">
    <text evidence="2">The sequence shown here is derived from an EMBL/GenBank/DDBJ whole genome shotgun (WGS) entry which is preliminary data.</text>
</comment>
<dbReference type="Proteomes" id="UP000316781">
    <property type="component" value="Unassembled WGS sequence"/>
</dbReference>
<dbReference type="InterPro" id="IPR007712">
    <property type="entry name" value="RelE/ParE_toxin"/>
</dbReference>